<name>A0A0F9KS50_9ZZZZ</name>
<dbReference type="InterPro" id="IPR011009">
    <property type="entry name" value="Kinase-like_dom_sf"/>
</dbReference>
<accession>A0A0F9KS50</accession>
<organism evidence="1">
    <name type="scientific">marine sediment metagenome</name>
    <dbReference type="NCBI Taxonomy" id="412755"/>
    <lineage>
        <taxon>unclassified sequences</taxon>
        <taxon>metagenomes</taxon>
        <taxon>ecological metagenomes</taxon>
    </lineage>
</organism>
<proteinExistence type="predicted"/>
<dbReference type="AlphaFoldDB" id="A0A0F9KS50"/>
<dbReference type="SUPFAM" id="SSF56112">
    <property type="entry name" value="Protein kinase-like (PK-like)"/>
    <property type="match status" value="1"/>
</dbReference>
<comment type="caution">
    <text evidence="1">The sequence shown here is derived from an EMBL/GenBank/DDBJ whole genome shotgun (WGS) entry which is preliminary data.</text>
</comment>
<gene>
    <name evidence="1" type="ORF">LCGC14_1292820</name>
</gene>
<evidence type="ECO:0000313" key="1">
    <source>
        <dbReference type="EMBL" id="KKM85069.1"/>
    </source>
</evidence>
<dbReference type="EMBL" id="LAZR01007468">
    <property type="protein sequence ID" value="KKM85069.1"/>
    <property type="molecule type" value="Genomic_DNA"/>
</dbReference>
<reference evidence="1" key="1">
    <citation type="journal article" date="2015" name="Nature">
        <title>Complex archaea that bridge the gap between prokaryotes and eukaryotes.</title>
        <authorList>
            <person name="Spang A."/>
            <person name="Saw J.H."/>
            <person name="Jorgensen S.L."/>
            <person name="Zaremba-Niedzwiedzka K."/>
            <person name="Martijn J."/>
            <person name="Lind A.E."/>
            <person name="van Eijk R."/>
            <person name="Schleper C."/>
            <person name="Guy L."/>
            <person name="Ettema T.J."/>
        </authorList>
    </citation>
    <scope>NUCLEOTIDE SEQUENCE</scope>
</reference>
<protein>
    <submittedName>
        <fullName evidence="1">Uncharacterized protein</fullName>
    </submittedName>
</protein>
<sequence>MTASQWEIDGLASGDWTHIGGHSNAQGAMAVYRTPDGIVKATQDEYSELSLSNEMEALGVMSGSGFAPEPLHSMADKHLAGPRYASLQADAGVSEPITDGEAFRRGMIKLVGAMRHRRLRHGDLTEPNLVIRGNHPVAIDWQESHWIADKGPQKQPWTDSFMAMRDVAGIAAADGQMDTPRVARRWLAVLTELGATIHRGGLPLEGQAFVDFGCFMGDFPALAVIEGMVAAGVDAGGFRTGENSIKIGRGIWEDLHPHPPVLFESNIFDWVADNSNPFEVTMMFSTFPYLVQQQGWEAAERLVSEIIARSGVFFFECQLAGDGPGPERFQVDGNIARWLEQWGDVKALVTIPVTGRPASRTVFSVR</sequence>